<dbReference type="SMART" id="SM00271">
    <property type="entry name" value="DnaJ"/>
    <property type="match status" value="1"/>
</dbReference>
<feature type="domain" description="J" evidence="1">
    <location>
        <begin position="5"/>
        <end position="70"/>
    </location>
</feature>
<keyword evidence="3" id="KW-1185">Reference proteome</keyword>
<dbReference type="Gene3D" id="2.60.260.20">
    <property type="entry name" value="Urease metallochaperone UreE, N-terminal domain"/>
    <property type="match status" value="1"/>
</dbReference>
<dbReference type="GO" id="GO:0051082">
    <property type="term" value="F:unfolded protein binding"/>
    <property type="evidence" value="ECO:0007669"/>
    <property type="project" value="InterPro"/>
</dbReference>
<keyword evidence="2" id="KW-0238">DNA-binding</keyword>
<dbReference type="Pfam" id="PF01556">
    <property type="entry name" value="DnaJ_C"/>
    <property type="match status" value="1"/>
</dbReference>
<sequence length="274" mass="31239">MEQKDYYDILGLTNGAGEKQIRDAYRRMALLHHPDRNRDNPEAAERMKEINESYAVLSDSRKRREYDVLRQAYGSSAYGQFRQTHSDQDIFRGSDVQQIFEELSRAFGFRGFDDIFRESYGAGYRTFEFRQPGVFGRVVVGGFGDGQRAGRSASPVGYLEKLIRYGLRKKWGIELPERGKDLQDSILLSPDQARHGGKVRYSSGRTGRELFVTIPSNTREGRRLRLKGMGEGGRAGGEAGDLYVTVHVRNVLLQKASELFARIRSFLRSRYSTS</sequence>
<dbReference type="PANTHER" id="PTHR43096:SF10">
    <property type="entry name" value="CHAPERONE PROTEIN DNAJ A6, CHLOROPLASTIC"/>
    <property type="match status" value="1"/>
</dbReference>
<dbReference type="CDD" id="cd06257">
    <property type="entry name" value="DnaJ"/>
    <property type="match status" value="1"/>
</dbReference>
<dbReference type="AlphaFoldDB" id="A0A1H7WLR4"/>
<dbReference type="Proteomes" id="UP000198744">
    <property type="component" value="Unassembled WGS sequence"/>
</dbReference>
<dbReference type="SUPFAM" id="SSF46565">
    <property type="entry name" value="Chaperone J-domain"/>
    <property type="match status" value="1"/>
</dbReference>
<reference evidence="2 3" key="1">
    <citation type="submission" date="2016-10" db="EMBL/GenBank/DDBJ databases">
        <authorList>
            <person name="de Groot N.N."/>
        </authorList>
    </citation>
    <scope>NUCLEOTIDE SEQUENCE [LARGE SCALE GENOMIC DNA]</scope>
    <source>
        <strain evidence="2 3">DSM 8423</strain>
    </source>
</reference>
<accession>A0A1H7WLR4</accession>
<evidence type="ECO:0000259" key="1">
    <source>
        <dbReference type="PROSITE" id="PS50076"/>
    </source>
</evidence>
<dbReference type="PRINTS" id="PR00625">
    <property type="entry name" value="JDOMAIN"/>
</dbReference>
<organism evidence="2 3">
    <name type="scientific">Syntrophus gentianae</name>
    <dbReference type="NCBI Taxonomy" id="43775"/>
    <lineage>
        <taxon>Bacteria</taxon>
        <taxon>Pseudomonadati</taxon>
        <taxon>Thermodesulfobacteriota</taxon>
        <taxon>Syntrophia</taxon>
        <taxon>Syntrophales</taxon>
        <taxon>Syntrophaceae</taxon>
        <taxon>Syntrophus</taxon>
    </lineage>
</organism>
<dbReference type="InterPro" id="IPR002939">
    <property type="entry name" value="DnaJ_C"/>
</dbReference>
<dbReference type="PANTHER" id="PTHR43096">
    <property type="entry name" value="DNAJ HOMOLOG 1, MITOCHONDRIAL-RELATED"/>
    <property type="match status" value="1"/>
</dbReference>
<dbReference type="InterPro" id="IPR036869">
    <property type="entry name" value="J_dom_sf"/>
</dbReference>
<dbReference type="InterPro" id="IPR001623">
    <property type="entry name" value="DnaJ_domain"/>
</dbReference>
<dbReference type="PROSITE" id="PS50076">
    <property type="entry name" value="DNAJ_2"/>
    <property type="match status" value="1"/>
</dbReference>
<dbReference type="InterPro" id="IPR008971">
    <property type="entry name" value="HSP40/DnaJ_pept-bd"/>
</dbReference>
<gene>
    <name evidence="2" type="ORF">SAMN04489760_10739</name>
</gene>
<dbReference type="EMBL" id="FOBS01000007">
    <property type="protein sequence ID" value="SEM22582.1"/>
    <property type="molecule type" value="Genomic_DNA"/>
</dbReference>
<evidence type="ECO:0000313" key="3">
    <source>
        <dbReference type="Proteomes" id="UP000198744"/>
    </source>
</evidence>
<dbReference type="OrthoDB" id="9779889at2"/>
<dbReference type="GO" id="GO:0003677">
    <property type="term" value="F:DNA binding"/>
    <property type="evidence" value="ECO:0007669"/>
    <property type="project" value="UniProtKB-KW"/>
</dbReference>
<proteinExistence type="predicted"/>
<protein>
    <submittedName>
        <fullName evidence="2">Curved DNA-binding protein</fullName>
    </submittedName>
</protein>
<dbReference type="SUPFAM" id="SSF49493">
    <property type="entry name" value="HSP40/DnaJ peptide-binding domain"/>
    <property type="match status" value="1"/>
</dbReference>
<dbReference type="RefSeq" id="WP_093882910.1">
    <property type="nucleotide sequence ID" value="NZ_FOBS01000007.1"/>
</dbReference>
<dbReference type="GO" id="GO:0005737">
    <property type="term" value="C:cytoplasm"/>
    <property type="evidence" value="ECO:0007669"/>
    <property type="project" value="TreeGrafter"/>
</dbReference>
<dbReference type="STRING" id="43775.SAMN04489760_10739"/>
<name>A0A1H7WLR4_9BACT</name>
<dbReference type="Gene3D" id="1.10.287.110">
    <property type="entry name" value="DnaJ domain"/>
    <property type="match status" value="1"/>
</dbReference>
<dbReference type="Pfam" id="PF00226">
    <property type="entry name" value="DnaJ"/>
    <property type="match status" value="1"/>
</dbReference>
<dbReference type="GO" id="GO:0042026">
    <property type="term" value="P:protein refolding"/>
    <property type="evidence" value="ECO:0007669"/>
    <property type="project" value="TreeGrafter"/>
</dbReference>
<evidence type="ECO:0000313" key="2">
    <source>
        <dbReference type="EMBL" id="SEM22582.1"/>
    </source>
</evidence>